<evidence type="ECO:0000313" key="1">
    <source>
        <dbReference type="EMBL" id="CEK74043.1"/>
    </source>
</evidence>
<reference evidence="1" key="1">
    <citation type="submission" date="2014-12" db="EMBL/GenBank/DDBJ databases">
        <title>Insight into the proteome of Arion vulgaris.</title>
        <authorList>
            <person name="Aradska J."/>
            <person name="Bulat T."/>
            <person name="Smidak R."/>
            <person name="Sarate P."/>
            <person name="Gangsoo J."/>
            <person name="Sialana F."/>
            <person name="Bilban M."/>
            <person name="Lubec G."/>
        </authorList>
    </citation>
    <scope>NUCLEOTIDE SEQUENCE</scope>
    <source>
        <tissue evidence="1">Skin</tissue>
    </source>
</reference>
<name>A0A0B6ZZM6_9EUPU</name>
<proteinExistence type="predicted"/>
<dbReference type="AlphaFoldDB" id="A0A0B6ZZM6"/>
<organism evidence="1">
    <name type="scientific">Arion vulgaris</name>
    <dbReference type="NCBI Taxonomy" id="1028688"/>
    <lineage>
        <taxon>Eukaryota</taxon>
        <taxon>Metazoa</taxon>
        <taxon>Spiralia</taxon>
        <taxon>Lophotrochozoa</taxon>
        <taxon>Mollusca</taxon>
        <taxon>Gastropoda</taxon>
        <taxon>Heterobranchia</taxon>
        <taxon>Euthyneura</taxon>
        <taxon>Panpulmonata</taxon>
        <taxon>Eupulmonata</taxon>
        <taxon>Stylommatophora</taxon>
        <taxon>Helicina</taxon>
        <taxon>Arionoidea</taxon>
        <taxon>Arionidae</taxon>
        <taxon>Arion</taxon>
    </lineage>
</organism>
<accession>A0A0B6ZZM6</accession>
<sequence>MMIWVQAPIILIIEQAGDCTSASQNVKMMAQIMSIFITQRAGGRTEISNCGDTGSSTVNIN</sequence>
<dbReference type="EMBL" id="HACG01027178">
    <property type="protein sequence ID" value="CEK74043.1"/>
    <property type="molecule type" value="Transcribed_RNA"/>
</dbReference>
<protein>
    <submittedName>
        <fullName evidence="1">Uncharacterized protein</fullName>
    </submittedName>
</protein>
<gene>
    <name evidence="1" type="primary">ORF89427</name>
</gene>